<evidence type="ECO:0000256" key="5">
    <source>
        <dbReference type="SAM" id="MobiDB-lite"/>
    </source>
</evidence>
<dbReference type="PANTHER" id="PTHR30055:SF234">
    <property type="entry name" value="HTH-TYPE TRANSCRIPTIONAL REGULATOR BETI"/>
    <property type="match status" value="1"/>
</dbReference>
<reference evidence="7 8" key="1">
    <citation type="submission" date="2019-03" db="EMBL/GenBank/DDBJ databases">
        <title>Sequencing the genomes of 1000 actinobacteria strains.</title>
        <authorList>
            <person name="Klenk H.-P."/>
        </authorList>
    </citation>
    <scope>NUCLEOTIDE SEQUENCE [LARGE SCALE GENOMIC DNA]</scope>
    <source>
        <strain evidence="7 8">DSM 44969</strain>
    </source>
</reference>
<keyword evidence="1" id="KW-0805">Transcription regulation</keyword>
<feature type="DNA-binding region" description="H-T-H motif" evidence="4">
    <location>
        <begin position="52"/>
        <end position="71"/>
    </location>
</feature>
<keyword evidence="2 4" id="KW-0238">DNA-binding</keyword>
<dbReference type="SUPFAM" id="SSF48498">
    <property type="entry name" value="Tetracyclin repressor-like, C-terminal domain"/>
    <property type="match status" value="1"/>
</dbReference>
<dbReference type="Gene3D" id="1.10.357.10">
    <property type="entry name" value="Tetracycline Repressor, domain 2"/>
    <property type="match status" value="1"/>
</dbReference>
<evidence type="ECO:0000256" key="1">
    <source>
        <dbReference type="ARBA" id="ARBA00023015"/>
    </source>
</evidence>
<evidence type="ECO:0000256" key="3">
    <source>
        <dbReference type="ARBA" id="ARBA00023163"/>
    </source>
</evidence>
<dbReference type="AlphaFoldDB" id="A0A4R1HX31"/>
<dbReference type="SUPFAM" id="SSF46689">
    <property type="entry name" value="Homeodomain-like"/>
    <property type="match status" value="1"/>
</dbReference>
<dbReference type="GO" id="GO:0000976">
    <property type="term" value="F:transcription cis-regulatory region binding"/>
    <property type="evidence" value="ECO:0007669"/>
    <property type="project" value="TreeGrafter"/>
</dbReference>
<dbReference type="RefSeq" id="WP_132421028.1">
    <property type="nucleotide sequence ID" value="NZ_SMFZ01000001.1"/>
</dbReference>
<evidence type="ECO:0000256" key="4">
    <source>
        <dbReference type="PROSITE-ProRule" id="PRU00335"/>
    </source>
</evidence>
<feature type="region of interest" description="Disordered" evidence="5">
    <location>
        <begin position="1"/>
        <end position="30"/>
    </location>
</feature>
<sequence length="251" mass="27555">MTPDTDRTARPVGGRGLRKRPRQRAGRPVLDPDVVAEQALALLTGSGIETVTMARVARELGVTVRAIYHWVPSRAALLEAATLRAQESLPVPARTGDWRADLRRYRDAMFEWLDTHPGVLDVQLVEGIAAVGPRVLTAHEEGLALFADIGFAPRRARLLYAEYANWVAATYHFHIRPHRRTAGGPDVFEQVVTDTHAAARPDAQPLTAAAGVMTLDDRVESGFEWLLDSIEATLSRPDPDAADVRAHDARP</sequence>
<accession>A0A4R1HX31</accession>
<dbReference type="PROSITE" id="PS50977">
    <property type="entry name" value="HTH_TETR_2"/>
    <property type="match status" value="1"/>
</dbReference>
<evidence type="ECO:0000259" key="6">
    <source>
        <dbReference type="PROSITE" id="PS50977"/>
    </source>
</evidence>
<dbReference type="OrthoDB" id="4641396at2"/>
<dbReference type="InterPro" id="IPR009057">
    <property type="entry name" value="Homeodomain-like_sf"/>
</dbReference>
<proteinExistence type="predicted"/>
<keyword evidence="3" id="KW-0804">Transcription</keyword>
<dbReference type="InterPro" id="IPR050109">
    <property type="entry name" value="HTH-type_TetR-like_transc_reg"/>
</dbReference>
<dbReference type="PANTHER" id="PTHR30055">
    <property type="entry name" value="HTH-TYPE TRANSCRIPTIONAL REGULATOR RUTR"/>
    <property type="match status" value="1"/>
</dbReference>
<dbReference type="InterPro" id="IPR036271">
    <property type="entry name" value="Tet_transcr_reg_TetR-rel_C_sf"/>
</dbReference>
<name>A0A4R1HX31_PSEEN</name>
<feature type="compositionally biased region" description="Basic residues" evidence="5">
    <location>
        <begin position="16"/>
        <end position="25"/>
    </location>
</feature>
<comment type="caution">
    <text evidence="7">The sequence shown here is derived from an EMBL/GenBank/DDBJ whole genome shotgun (WGS) entry which is preliminary data.</text>
</comment>
<dbReference type="Proteomes" id="UP000295560">
    <property type="component" value="Unassembled WGS sequence"/>
</dbReference>
<gene>
    <name evidence="7" type="ORF">EV378_0373</name>
</gene>
<keyword evidence="8" id="KW-1185">Reference proteome</keyword>
<evidence type="ECO:0000256" key="2">
    <source>
        <dbReference type="ARBA" id="ARBA00023125"/>
    </source>
</evidence>
<protein>
    <submittedName>
        <fullName evidence="7">TetR family transcriptional regulator</fullName>
    </submittedName>
</protein>
<dbReference type="Pfam" id="PF00440">
    <property type="entry name" value="TetR_N"/>
    <property type="match status" value="1"/>
</dbReference>
<evidence type="ECO:0000313" key="8">
    <source>
        <dbReference type="Proteomes" id="UP000295560"/>
    </source>
</evidence>
<evidence type="ECO:0000313" key="7">
    <source>
        <dbReference type="EMBL" id="TCK24599.1"/>
    </source>
</evidence>
<organism evidence="7 8">
    <name type="scientific">Pseudonocardia endophytica</name>
    <dbReference type="NCBI Taxonomy" id="401976"/>
    <lineage>
        <taxon>Bacteria</taxon>
        <taxon>Bacillati</taxon>
        <taxon>Actinomycetota</taxon>
        <taxon>Actinomycetes</taxon>
        <taxon>Pseudonocardiales</taxon>
        <taxon>Pseudonocardiaceae</taxon>
        <taxon>Pseudonocardia</taxon>
    </lineage>
</organism>
<dbReference type="InterPro" id="IPR001647">
    <property type="entry name" value="HTH_TetR"/>
</dbReference>
<feature type="domain" description="HTH tetR-type" evidence="6">
    <location>
        <begin position="29"/>
        <end position="89"/>
    </location>
</feature>
<dbReference type="EMBL" id="SMFZ01000001">
    <property type="protein sequence ID" value="TCK24599.1"/>
    <property type="molecule type" value="Genomic_DNA"/>
</dbReference>
<dbReference type="GO" id="GO:0003700">
    <property type="term" value="F:DNA-binding transcription factor activity"/>
    <property type="evidence" value="ECO:0007669"/>
    <property type="project" value="TreeGrafter"/>
</dbReference>